<dbReference type="SUPFAM" id="SSF52283">
    <property type="entry name" value="Formate/glycerate dehydrogenase catalytic domain-like"/>
    <property type="match status" value="1"/>
</dbReference>
<feature type="domain" description="D-isomer specific 2-hydroxyacid dehydrogenase NAD-binding" evidence="4">
    <location>
        <begin position="123"/>
        <end position="300"/>
    </location>
</feature>
<evidence type="ECO:0000313" key="5">
    <source>
        <dbReference type="EMBL" id="MFC3762512.1"/>
    </source>
</evidence>
<evidence type="ECO:0000313" key="6">
    <source>
        <dbReference type="Proteomes" id="UP001595699"/>
    </source>
</evidence>
<dbReference type="Pfam" id="PF02826">
    <property type="entry name" value="2-Hacid_dh_C"/>
    <property type="match status" value="1"/>
</dbReference>
<evidence type="ECO:0000259" key="4">
    <source>
        <dbReference type="Pfam" id="PF02826"/>
    </source>
</evidence>
<comment type="similarity">
    <text evidence="1">Belongs to the D-isomer specific 2-hydroxyacid dehydrogenase family.</text>
</comment>
<evidence type="ECO:0000256" key="1">
    <source>
        <dbReference type="ARBA" id="ARBA00005854"/>
    </source>
</evidence>
<reference evidence="6" key="1">
    <citation type="journal article" date="2019" name="Int. J. Syst. Evol. Microbiol.">
        <title>The Global Catalogue of Microorganisms (GCM) 10K type strain sequencing project: providing services to taxonomists for standard genome sequencing and annotation.</title>
        <authorList>
            <consortium name="The Broad Institute Genomics Platform"/>
            <consortium name="The Broad Institute Genome Sequencing Center for Infectious Disease"/>
            <person name="Wu L."/>
            <person name="Ma J."/>
        </authorList>
    </citation>
    <scope>NUCLEOTIDE SEQUENCE [LARGE SCALE GENOMIC DNA]</scope>
    <source>
        <strain evidence="6">CGMCC 4.7241</strain>
    </source>
</reference>
<dbReference type="InterPro" id="IPR006140">
    <property type="entry name" value="D-isomer_DH_NAD-bd"/>
</dbReference>
<dbReference type="InterPro" id="IPR036291">
    <property type="entry name" value="NAD(P)-bd_dom_sf"/>
</dbReference>
<name>A0ABV7YBI7_9ACTN</name>
<accession>A0ABV7YBI7</accession>
<dbReference type="CDD" id="cd12167">
    <property type="entry name" value="2-Hacid_dh_8"/>
    <property type="match status" value="1"/>
</dbReference>
<gene>
    <name evidence="5" type="ORF">ACFOUW_16845</name>
</gene>
<proteinExistence type="inferred from homology"/>
<dbReference type="RefSeq" id="WP_239553902.1">
    <property type="nucleotide sequence ID" value="NZ_JAFBCM010000001.1"/>
</dbReference>
<organism evidence="5 6">
    <name type="scientific">Tenggerimyces flavus</name>
    <dbReference type="NCBI Taxonomy" id="1708749"/>
    <lineage>
        <taxon>Bacteria</taxon>
        <taxon>Bacillati</taxon>
        <taxon>Actinomycetota</taxon>
        <taxon>Actinomycetes</taxon>
        <taxon>Propionibacteriales</taxon>
        <taxon>Nocardioidaceae</taxon>
        <taxon>Tenggerimyces</taxon>
    </lineage>
</organism>
<dbReference type="InterPro" id="IPR050857">
    <property type="entry name" value="D-2-hydroxyacid_DH"/>
</dbReference>
<keyword evidence="3" id="KW-0520">NAD</keyword>
<protein>
    <submittedName>
        <fullName evidence="5">Hydroxyacid dehydrogenase</fullName>
    </submittedName>
</protein>
<sequence>MTNGSAESLRVAVATSPELQSVFFSPAAWARLCSSFAVTAADGPVTSPSSYGALLGSADVVVTAWGTPPLSGELLAGAPSLGLLAHTGASVKPFVSTDCWARGVRVTQAGMPMARSVADAALAHTLALLHRLHRFDHSMRDGTAWTVARTSVPERREIGRVRIGVVGASRTGRFYISRVLALGASVVVYDPFLSASEAALLGVSVVSLDELLRTSQLVALHAPILPETHHMIGRRELSLMPDGGLLVNTARAWLVDGAALLAELSSGRLDAALDVYDEEPLPLAHPLRSLPNVLLAPHTAGASLDARHDAGELLIDEISRYAAGLPLEHEISEDMLARMG</sequence>
<evidence type="ECO:0000256" key="3">
    <source>
        <dbReference type="ARBA" id="ARBA00023027"/>
    </source>
</evidence>
<dbReference type="SUPFAM" id="SSF51735">
    <property type="entry name" value="NAD(P)-binding Rossmann-fold domains"/>
    <property type="match status" value="1"/>
</dbReference>
<comment type="caution">
    <text evidence="5">The sequence shown here is derived from an EMBL/GenBank/DDBJ whole genome shotgun (WGS) entry which is preliminary data.</text>
</comment>
<dbReference type="Gene3D" id="3.40.50.720">
    <property type="entry name" value="NAD(P)-binding Rossmann-like Domain"/>
    <property type="match status" value="2"/>
</dbReference>
<dbReference type="Proteomes" id="UP001595699">
    <property type="component" value="Unassembled WGS sequence"/>
</dbReference>
<keyword evidence="6" id="KW-1185">Reference proteome</keyword>
<evidence type="ECO:0000256" key="2">
    <source>
        <dbReference type="ARBA" id="ARBA00023002"/>
    </source>
</evidence>
<dbReference type="EMBL" id="JBHRZH010000015">
    <property type="protein sequence ID" value="MFC3762512.1"/>
    <property type="molecule type" value="Genomic_DNA"/>
</dbReference>
<keyword evidence="2" id="KW-0560">Oxidoreductase</keyword>
<dbReference type="PANTHER" id="PTHR42789">
    <property type="entry name" value="D-ISOMER SPECIFIC 2-HYDROXYACID DEHYDROGENASE FAMILY PROTEIN (AFU_ORTHOLOGUE AFUA_6G10090)"/>
    <property type="match status" value="1"/>
</dbReference>
<dbReference type="PANTHER" id="PTHR42789:SF1">
    <property type="entry name" value="D-ISOMER SPECIFIC 2-HYDROXYACID DEHYDROGENASE FAMILY PROTEIN (AFU_ORTHOLOGUE AFUA_6G10090)"/>
    <property type="match status" value="1"/>
</dbReference>